<accession>A0A6C0JW49</accession>
<feature type="region of interest" description="Disordered" evidence="1">
    <location>
        <begin position="1"/>
        <end position="37"/>
    </location>
</feature>
<proteinExistence type="predicted"/>
<dbReference type="Gene3D" id="3.30.40.220">
    <property type="match status" value="1"/>
</dbReference>
<evidence type="ECO:0000256" key="1">
    <source>
        <dbReference type="SAM" id="MobiDB-lite"/>
    </source>
</evidence>
<dbReference type="EMBL" id="MN740749">
    <property type="protein sequence ID" value="QHU09975.1"/>
    <property type="molecule type" value="Genomic_DNA"/>
</dbReference>
<sequence length="264" mass="30301">MSKIIVLPDQKSLPTRSEPRSASDNRSSQNVGYPHIFSSNANENAKISGCAEVRYQENSVERSSKEFEGRVGGTVDSDPFSGLRSKKENDTSSHMMINENGSNTITLEKEKQKRVVTNTKRWRFTEEDYITENQLGLLKSIQTTDHTPHQICVLQQLNQKLAGYKAQDIAKNLYNPILFVQINQVIELLIESELKCHYCKKNIQVLYEIVREPLQWTLDRIDNNHGHNSGNLLIACLSCNLRRKTIYHERYEMTKICTNVIKLS</sequence>
<feature type="region of interest" description="Disordered" evidence="1">
    <location>
        <begin position="64"/>
        <end position="98"/>
    </location>
</feature>
<protein>
    <submittedName>
        <fullName evidence="2">Uncharacterized protein</fullName>
    </submittedName>
</protein>
<name>A0A6C0JW49_9ZZZZ</name>
<organism evidence="2">
    <name type="scientific">viral metagenome</name>
    <dbReference type="NCBI Taxonomy" id="1070528"/>
    <lineage>
        <taxon>unclassified sequences</taxon>
        <taxon>metagenomes</taxon>
        <taxon>organismal metagenomes</taxon>
    </lineage>
</organism>
<evidence type="ECO:0000313" key="2">
    <source>
        <dbReference type="EMBL" id="QHU09975.1"/>
    </source>
</evidence>
<feature type="compositionally biased region" description="Polar residues" evidence="1">
    <location>
        <begin position="24"/>
        <end position="37"/>
    </location>
</feature>
<reference evidence="2" key="1">
    <citation type="journal article" date="2020" name="Nature">
        <title>Giant virus diversity and host interactions through global metagenomics.</title>
        <authorList>
            <person name="Schulz F."/>
            <person name="Roux S."/>
            <person name="Paez-Espino D."/>
            <person name="Jungbluth S."/>
            <person name="Walsh D.A."/>
            <person name="Denef V.J."/>
            <person name="McMahon K.D."/>
            <person name="Konstantinidis K.T."/>
            <person name="Eloe-Fadrosh E.A."/>
            <person name="Kyrpides N.C."/>
            <person name="Woyke T."/>
        </authorList>
    </citation>
    <scope>NUCLEOTIDE SEQUENCE</scope>
    <source>
        <strain evidence="2">GVMAG-S-1101164-67</strain>
    </source>
</reference>
<dbReference type="AlphaFoldDB" id="A0A6C0JW49"/>